<reference evidence="2 3" key="1">
    <citation type="submission" date="2019-10" db="EMBL/GenBank/DDBJ databases">
        <authorList>
            <person name="Wolf R A."/>
        </authorList>
    </citation>
    <scope>NUCLEOTIDE SEQUENCE [LARGE SCALE GENOMIC DNA]</scope>
    <source>
        <strain evidence="2">Collinsella_aerofaciens_MC2</strain>
    </source>
</reference>
<name>A0A5K1IKM8_9ACTN</name>
<feature type="domain" description="DUF4062" evidence="1">
    <location>
        <begin position="9"/>
        <end position="90"/>
    </location>
</feature>
<evidence type="ECO:0000259" key="1">
    <source>
        <dbReference type="Pfam" id="PF13271"/>
    </source>
</evidence>
<dbReference type="AlphaFoldDB" id="A0A5K1IKM8"/>
<dbReference type="Gene3D" id="3.40.50.10140">
    <property type="entry name" value="Toll/interleukin-1 receptor homology (TIR) domain"/>
    <property type="match status" value="1"/>
</dbReference>
<dbReference type="InterPro" id="IPR035897">
    <property type="entry name" value="Toll_tir_struct_dom_sf"/>
</dbReference>
<organism evidence="2 3">
    <name type="scientific">Collinsella aerofaciens</name>
    <dbReference type="NCBI Taxonomy" id="74426"/>
    <lineage>
        <taxon>Bacteria</taxon>
        <taxon>Bacillati</taxon>
        <taxon>Actinomycetota</taxon>
        <taxon>Coriobacteriia</taxon>
        <taxon>Coriobacteriales</taxon>
        <taxon>Coriobacteriaceae</taxon>
        <taxon>Collinsella</taxon>
    </lineage>
</organism>
<dbReference type="RefSeq" id="WP_152075857.1">
    <property type="nucleotide sequence ID" value="NZ_CAAKNU010000068.1"/>
</dbReference>
<dbReference type="SUPFAM" id="SSF52200">
    <property type="entry name" value="Toll/Interleukin receptor TIR domain"/>
    <property type="match status" value="1"/>
</dbReference>
<accession>A0A5K1IKM8</accession>
<dbReference type="Proteomes" id="UP000361836">
    <property type="component" value="Unassembled WGS sequence"/>
</dbReference>
<dbReference type="Pfam" id="PF13271">
    <property type="entry name" value="DUF4062"/>
    <property type="match status" value="1"/>
</dbReference>
<gene>
    <name evidence="2" type="ORF">KCJAJFAP_01579</name>
</gene>
<dbReference type="EMBL" id="CABWIE010000004">
    <property type="protein sequence ID" value="VWL88151.1"/>
    <property type="molecule type" value="Genomic_DNA"/>
</dbReference>
<evidence type="ECO:0000313" key="3">
    <source>
        <dbReference type="Proteomes" id="UP000361836"/>
    </source>
</evidence>
<keyword evidence="3" id="KW-1185">Reference proteome</keyword>
<sequence>MQRKMYTAFVSSVSSLKEERRATLDVLLDLDVFPVATEHFVIQSKDGINDIERLIDDSDFFILLMGSEYGPKTKIGDFTGSWTEYELVYALEHARSNNTKIIIIELPELKRISLLSSSEKETLKTSEKNQLGFLDRLNGNTICQVADISSLKSTLSTFIEGNRRANSASGWVRALSAQGLFWY</sequence>
<dbReference type="InterPro" id="IPR025139">
    <property type="entry name" value="DUF4062"/>
</dbReference>
<protein>
    <recommendedName>
        <fullName evidence="1">DUF4062 domain-containing protein</fullName>
    </recommendedName>
</protein>
<evidence type="ECO:0000313" key="2">
    <source>
        <dbReference type="EMBL" id="VWL88151.1"/>
    </source>
</evidence>
<proteinExistence type="predicted"/>